<gene>
    <name evidence="5" type="ORF">L0M14_02515</name>
</gene>
<evidence type="ECO:0000259" key="4">
    <source>
        <dbReference type="PROSITE" id="PS50995"/>
    </source>
</evidence>
<dbReference type="Pfam" id="PF01047">
    <property type="entry name" value="MarR"/>
    <property type="match status" value="1"/>
</dbReference>
<feature type="domain" description="HTH marR-type" evidence="4">
    <location>
        <begin position="1"/>
        <end position="134"/>
    </location>
</feature>
<dbReference type="PROSITE" id="PS50995">
    <property type="entry name" value="HTH_MARR_2"/>
    <property type="match status" value="1"/>
</dbReference>
<dbReference type="InterPro" id="IPR036390">
    <property type="entry name" value="WH_DNA-bd_sf"/>
</dbReference>
<evidence type="ECO:0000256" key="2">
    <source>
        <dbReference type="ARBA" id="ARBA00023125"/>
    </source>
</evidence>
<accession>A0ABY3SST8</accession>
<dbReference type="InterPro" id="IPR011991">
    <property type="entry name" value="ArsR-like_HTH"/>
</dbReference>
<keyword evidence="3" id="KW-0804">Transcription</keyword>
<proteinExistence type="predicted"/>
<keyword evidence="6" id="KW-1185">Reference proteome</keyword>
<dbReference type="RefSeq" id="WP_235122786.1">
    <property type="nucleotide sequence ID" value="NZ_CP090978.1"/>
</dbReference>
<dbReference type="PRINTS" id="PR00598">
    <property type="entry name" value="HTHMARR"/>
</dbReference>
<dbReference type="InterPro" id="IPR036388">
    <property type="entry name" value="WH-like_DNA-bd_sf"/>
</dbReference>
<keyword evidence="2" id="KW-0238">DNA-binding</keyword>
<dbReference type="Gene3D" id="1.10.10.10">
    <property type="entry name" value="Winged helix-like DNA-binding domain superfamily/Winged helix DNA-binding domain"/>
    <property type="match status" value="1"/>
</dbReference>
<organism evidence="5 6">
    <name type="scientific">Paenibacillus hexagrammi</name>
    <dbReference type="NCBI Taxonomy" id="2908839"/>
    <lineage>
        <taxon>Bacteria</taxon>
        <taxon>Bacillati</taxon>
        <taxon>Bacillota</taxon>
        <taxon>Bacilli</taxon>
        <taxon>Bacillales</taxon>
        <taxon>Paenibacillaceae</taxon>
        <taxon>Paenibacillus</taxon>
    </lineage>
</organism>
<dbReference type="CDD" id="cd00090">
    <property type="entry name" value="HTH_ARSR"/>
    <property type="match status" value="1"/>
</dbReference>
<evidence type="ECO:0000313" key="5">
    <source>
        <dbReference type="EMBL" id="UJF36231.1"/>
    </source>
</evidence>
<dbReference type="SMART" id="SM00347">
    <property type="entry name" value="HTH_MARR"/>
    <property type="match status" value="1"/>
</dbReference>
<protein>
    <submittedName>
        <fullName evidence="5">MarR family transcriptional regulator</fullName>
    </submittedName>
</protein>
<evidence type="ECO:0000256" key="1">
    <source>
        <dbReference type="ARBA" id="ARBA00023015"/>
    </source>
</evidence>
<dbReference type="SUPFAM" id="SSF46785">
    <property type="entry name" value="Winged helix' DNA-binding domain"/>
    <property type="match status" value="1"/>
</dbReference>
<dbReference type="InterPro" id="IPR000835">
    <property type="entry name" value="HTH_MarR-typ"/>
</dbReference>
<keyword evidence="1" id="KW-0805">Transcription regulation</keyword>
<reference evidence="5 6" key="1">
    <citation type="journal article" date="2024" name="Int. J. Syst. Evol. Microbiol.">
        <title>Paenibacillus hexagrammi sp. nov., a novel bacterium isolated from the gut content of Hexagrammos agrammus.</title>
        <authorList>
            <person name="Jung H.K."/>
            <person name="Kim D.G."/>
            <person name="Zin H."/>
            <person name="Park J."/>
            <person name="Jung H."/>
            <person name="Kim Y.O."/>
            <person name="Kong H.J."/>
            <person name="Kim J.W."/>
            <person name="Kim Y.S."/>
        </authorList>
    </citation>
    <scope>NUCLEOTIDE SEQUENCE [LARGE SCALE GENOMIC DNA]</scope>
    <source>
        <strain evidence="5 6">YPD9-1</strain>
    </source>
</reference>
<dbReference type="PANTHER" id="PTHR42756">
    <property type="entry name" value="TRANSCRIPTIONAL REGULATOR, MARR"/>
    <property type="match status" value="1"/>
</dbReference>
<dbReference type="PANTHER" id="PTHR42756:SF1">
    <property type="entry name" value="TRANSCRIPTIONAL REPRESSOR OF EMRAB OPERON"/>
    <property type="match status" value="1"/>
</dbReference>
<dbReference type="Proteomes" id="UP001649230">
    <property type="component" value="Chromosome"/>
</dbReference>
<name>A0ABY3SST8_9BACL</name>
<evidence type="ECO:0000313" key="6">
    <source>
        <dbReference type="Proteomes" id="UP001649230"/>
    </source>
</evidence>
<sequence length="144" mass="17045">MKELAAIIMSLHKLRMSFLYRELQQVELTGPQLFILRELFMQEPRKLSELSKAVQLSNSTVSGIVDRLERDGLIERKRDEEDRRIVWISTTNLCQRMKKDRLESINQELYEGLDNKFTPEQFALCKDILVTFKDHLEKKLEGME</sequence>
<dbReference type="EMBL" id="CP090978">
    <property type="protein sequence ID" value="UJF36231.1"/>
    <property type="molecule type" value="Genomic_DNA"/>
</dbReference>
<evidence type="ECO:0000256" key="3">
    <source>
        <dbReference type="ARBA" id="ARBA00023163"/>
    </source>
</evidence>